<feature type="non-terminal residue" evidence="2">
    <location>
        <position position="1"/>
    </location>
</feature>
<sequence>DAKLAVEKEEQQQKADGPGGINADSAWVREMRWAKHLEDKDLTILYDINLDPLSRAALERLHDTVSKDEQQQLTQLAKSFDREVARCTERLELMPHETLQWLASIDLGKPAGRRQGARQLDGPALRLGREEAAAKHRVRFSDAQWGRLEAVAQLLDDAANDVVNDVGAAANMEEEHHDDDDDDDDDDDNEAERQACALDRLVFLFCIGSLEQKVAFDVYVNPLLQSEASSSSTS</sequence>
<organism evidence="2 3">
    <name type="scientific">Anthostomella pinea</name>
    <dbReference type="NCBI Taxonomy" id="933095"/>
    <lineage>
        <taxon>Eukaryota</taxon>
        <taxon>Fungi</taxon>
        <taxon>Dikarya</taxon>
        <taxon>Ascomycota</taxon>
        <taxon>Pezizomycotina</taxon>
        <taxon>Sordariomycetes</taxon>
        <taxon>Xylariomycetidae</taxon>
        <taxon>Xylariales</taxon>
        <taxon>Xylariaceae</taxon>
        <taxon>Anthostomella</taxon>
    </lineage>
</organism>
<feature type="region of interest" description="Disordered" evidence="1">
    <location>
        <begin position="1"/>
        <end position="23"/>
    </location>
</feature>
<protein>
    <submittedName>
        <fullName evidence="2">Uu.00g007120.m01.CDS01</fullName>
    </submittedName>
</protein>
<comment type="caution">
    <text evidence="2">The sequence shown here is derived from an EMBL/GenBank/DDBJ whole genome shotgun (WGS) entry which is preliminary data.</text>
</comment>
<name>A0AAI8VWZ3_9PEZI</name>
<dbReference type="AlphaFoldDB" id="A0AAI8VWZ3"/>
<evidence type="ECO:0000313" key="2">
    <source>
        <dbReference type="EMBL" id="CAJ2512593.1"/>
    </source>
</evidence>
<dbReference type="EMBL" id="CAUWAG010000020">
    <property type="protein sequence ID" value="CAJ2512593.1"/>
    <property type="molecule type" value="Genomic_DNA"/>
</dbReference>
<dbReference type="Proteomes" id="UP001295740">
    <property type="component" value="Unassembled WGS sequence"/>
</dbReference>
<evidence type="ECO:0000313" key="3">
    <source>
        <dbReference type="Proteomes" id="UP001295740"/>
    </source>
</evidence>
<feature type="compositionally biased region" description="Basic and acidic residues" evidence="1">
    <location>
        <begin position="1"/>
        <end position="13"/>
    </location>
</feature>
<reference evidence="2" key="1">
    <citation type="submission" date="2023-10" db="EMBL/GenBank/DDBJ databases">
        <authorList>
            <person name="Hackl T."/>
        </authorList>
    </citation>
    <scope>NUCLEOTIDE SEQUENCE</scope>
</reference>
<gene>
    <name evidence="2" type="ORF">KHLLAP_LOCUS13061</name>
</gene>
<evidence type="ECO:0000256" key="1">
    <source>
        <dbReference type="SAM" id="MobiDB-lite"/>
    </source>
</evidence>
<accession>A0AAI8VWZ3</accession>
<proteinExistence type="predicted"/>
<keyword evidence="3" id="KW-1185">Reference proteome</keyword>